<comment type="caution">
    <text evidence="1">The sequence shown here is derived from an EMBL/GenBank/DDBJ whole genome shotgun (WGS) entry which is preliminary data.</text>
</comment>
<dbReference type="Proteomes" id="UP001150569">
    <property type="component" value="Unassembled WGS sequence"/>
</dbReference>
<protein>
    <submittedName>
        <fullName evidence="1">Uncharacterized protein</fullName>
    </submittedName>
</protein>
<evidence type="ECO:0000313" key="1">
    <source>
        <dbReference type="EMBL" id="KAJ1915290.1"/>
    </source>
</evidence>
<dbReference type="AlphaFoldDB" id="A0A9W8DRY0"/>
<gene>
    <name evidence="1" type="ORF">IWQ60_008486</name>
</gene>
<proteinExistence type="predicted"/>
<accession>A0A9W8DRY0</accession>
<keyword evidence="2" id="KW-1185">Reference proteome</keyword>
<dbReference type="EMBL" id="JANBPT010000638">
    <property type="protein sequence ID" value="KAJ1915290.1"/>
    <property type="molecule type" value="Genomic_DNA"/>
</dbReference>
<organism evidence="1 2">
    <name type="scientific">Tieghemiomyces parasiticus</name>
    <dbReference type="NCBI Taxonomy" id="78921"/>
    <lineage>
        <taxon>Eukaryota</taxon>
        <taxon>Fungi</taxon>
        <taxon>Fungi incertae sedis</taxon>
        <taxon>Zoopagomycota</taxon>
        <taxon>Kickxellomycotina</taxon>
        <taxon>Dimargaritomycetes</taxon>
        <taxon>Dimargaritales</taxon>
        <taxon>Dimargaritaceae</taxon>
        <taxon>Tieghemiomyces</taxon>
    </lineage>
</organism>
<name>A0A9W8DRY0_9FUNG</name>
<sequence>MPPTPSAPRRRIAGEDWVLTVPHYEGVTLTEVMVTESEVFGLECELEARQRSLRVLKELSMRTTIGDDPDQVYPYDPAFDLDGVEKLNREYYSHITAVAQSSICRLEHKLDAADQLLASLFE</sequence>
<reference evidence="1" key="1">
    <citation type="submission" date="2022-07" db="EMBL/GenBank/DDBJ databases">
        <title>Phylogenomic reconstructions and comparative analyses of Kickxellomycotina fungi.</title>
        <authorList>
            <person name="Reynolds N.K."/>
            <person name="Stajich J.E."/>
            <person name="Barry K."/>
            <person name="Grigoriev I.V."/>
            <person name="Crous P."/>
            <person name="Smith M.E."/>
        </authorList>
    </citation>
    <scope>NUCLEOTIDE SEQUENCE</scope>
    <source>
        <strain evidence="1">RSA 861</strain>
    </source>
</reference>
<evidence type="ECO:0000313" key="2">
    <source>
        <dbReference type="Proteomes" id="UP001150569"/>
    </source>
</evidence>